<organism evidence="2 3">
    <name type="scientific">Parelaphostrongylus tenuis</name>
    <name type="common">Meningeal worm</name>
    <dbReference type="NCBI Taxonomy" id="148309"/>
    <lineage>
        <taxon>Eukaryota</taxon>
        <taxon>Metazoa</taxon>
        <taxon>Ecdysozoa</taxon>
        <taxon>Nematoda</taxon>
        <taxon>Chromadorea</taxon>
        <taxon>Rhabditida</taxon>
        <taxon>Rhabditina</taxon>
        <taxon>Rhabditomorpha</taxon>
        <taxon>Strongyloidea</taxon>
        <taxon>Metastrongylidae</taxon>
        <taxon>Parelaphostrongylus</taxon>
    </lineage>
</organism>
<name>A0AAD5QN20_PARTN</name>
<accession>A0AAD5QN20</accession>
<comment type="caution">
    <text evidence="2">The sequence shown here is derived from an EMBL/GenBank/DDBJ whole genome shotgun (WGS) entry which is preliminary data.</text>
</comment>
<gene>
    <name evidence="2" type="ORF">KIN20_014017</name>
</gene>
<reference evidence="2" key="1">
    <citation type="submission" date="2021-06" db="EMBL/GenBank/DDBJ databases">
        <title>Parelaphostrongylus tenuis whole genome reference sequence.</title>
        <authorList>
            <person name="Garwood T.J."/>
            <person name="Larsen P.A."/>
            <person name="Fountain-Jones N.M."/>
            <person name="Garbe J.R."/>
            <person name="Macchietto M.G."/>
            <person name="Kania S.A."/>
            <person name="Gerhold R.W."/>
            <person name="Richards J.E."/>
            <person name="Wolf T.M."/>
        </authorList>
    </citation>
    <scope>NUCLEOTIDE SEQUENCE</scope>
    <source>
        <strain evidence="2">MNPRO001-30</strain>
        <tissue evidence="2">Meninges</tissue>
    </source>
</reference>
<proteinExistence type="predicted"/>
<sequence>MVVRGLDKRKVEARNKDDTARNNPGHSHVPKILSNEICHEHAKNENDVVHECFLDLGCDQSYDSSSFFVSQSPQHILDPVWCNSFITNYNINCFNFVPEYVV</sequence>
<evidence type="ECO:0000313" key="2">
    <source>
        <dbReference type="EMBL" id="KAJ1356322.1"/>
    </source>
</evidence>
<dbReference type="AlphaFoldDB" id="A0AAD5QN20"/>
<dbReference type="EMBL" id="JAHQIW010002786">
    <property type="protein sequence ID" value="KAJ1356322.1"/>
    <property type="molecule type" value="Genomic_DNA"/>
</dbReference>
<protein>
    <submittedName>
        <fullName evidence="2">Uncharacterized protein</fullName>
    </submittedName>
</protein>
<evidence type="ECO:0000313" key="3">
    <source>
        <dbReference type="Proteomes" id="UP001196413"/>
    </source>
</evidence>
<feature type="compositionally biased region" description="Basic and acidic residues" evidence="1">
    <location>
        <begin position="1"/>
        <end position="20"/>
    </location>
</feature>
<keyword evidence="3" id="KW-1185">Reference proteome</keyword>
<evidence type="ECO:0000256" key="1">
    <source>
        <dbReference type="SAM" id="MobiDB-lite"/>
    </source>
</evidence>
<dbReference type="Proteomes" id="UP001196413">
    <property type="component" value="Unassembled WGS sequence"/>
</dbReference>
<feature type="region of interest" description="Disordered" evidence="1">
    <location>
        <begin position="1"/>
        <end position="28"/>
    </location>
</feature>